<dbReference type="OrthoDB" id="9766847at2"/>
<organism evidence="3 4">
    <name type="scientific">Phycicoccus duodecadis</name>
    <dbReference type="NCBI Taxonomy" id="173053"/>
    <lineage>
        <taxon>Bacteria</taxon>
        <taxon>Bacillati</taxon>
        <taxon>Actinomycetota</taxon>
        <taxon>Actinomycetes</taxon>
        <taxon>Micrococcales</taxon>
        <taxon>Intrasporangiaceae</taxon>
        <taxon>Phycicoccus</taxon>
    </lineage>
</organism>
<evidence type="ECO:0000259" key="2">
    <source>
        <dbReference type="Pfam" id="PF21922"/>
    </source>
</evidence>
<dbReference type="InterPro" id="IPR012338">
    <property type="entry name" value="Beta-lactam/transpept-like"/>
</dbReference>
<dbReference type="SUPFAM" id="SSF56601">
    <property type="entry name" value="beta-lactamase/transpeptidase-like"/>
    <property type="match status" value="1"/>
</dbReference>
<dbReference type="Pfam" id="PF21922">
    <property type="entry name" value="PBP_dimer_2"/>
    <property type="match status" value="1"/>
</dbReference>
<dbReference type="PANTHER" id="PTHR30627:SF24">
    <property type="entry name" value="PENICILLIN-BINDING PROTEIN 4B"/>
    <property type="match status" value="1"/>
</dbReference>
<dbReference type="Proteomes" id="UP000233781">
    <property type="component" value="Unassembled WGS sequence"/>
</dbReference>
<dbReference type="GO" id="GO:0005886">
    <property type="term" value="C:plasma membrane"/>
    <property type="evidence" value="ECO:0007669"/>
    <property type="project" value="TreeGrafter"/>
</dbReference>
<dbReference type="RefSeq" id="WP_101395403.1">
    <property type="nucleotide sequence ID" value="NZ_PJNE01000001.1"/>
</dbReference>
<evidence type="ECO:0000259" key="1">
    <source>
        <dbReference type="Pfam" id="PF00905"/>
    </source>
</evidence>
<dbReference type="EMBL" id="PJNE01000001">
    <property type="protein sequence ID" value="PKW26908.1"/>
    <property type="molecule type" value="Genomic_DNA"/>
</dbReference>
<dbReference type="PANTHER" id="PTHR30627">
    <property type="entry name" value="PEPTIDOGLYCAN D,D-TRANSPEPTIDASE"/>
    <property type="match status" value="1"/>
</dbReference>
<dbReference type="InterPro" id="IPR054120">
    <property type="entry name" value="PBPA_dimer"/>
</dbReference>
<name>A0A2N3YJD5_9MICO</name>
<accession>A0A2N3YJD5</accession>
<proteinExistence type="predicted"/>
<feature type="domain" description="Penicillin binding protein A dimerisation" evidence="2">
    <location>
        <begin position="52"/>
        <end position="134"/>
    </location>
</feature>
<dbReference type="GO" id="GO:0008658">
    <property type="term" value="F:penicillin binding"/>
    <property type="evidence" value="ECO:0007669"/>
    <property type="project" value="InterPro"/>
</dbReference>
<dbReference type="Gene3D" id="3.40.710.10">
    <property type="entry name" value="DD-peptidase/beta-lactamase superfamily"/>
    <property type="match status" value="1"/>
</dbReference>
<gene>
    <name evidence="3" type="ORF">ATL31_1736</name>
</gene>
<evidence type="ECO:0000313" key="3">
    <source>
        <dbReference type="EMBL" id="PKW26908.1"/>
    </source>
</evidence>
<dbReference type="AlphaFoldDB" id="A0A2N3YJD5"/>
<protein>
    <submittedName>
        <fullName evidence="3">Cell elongation-specific peptidoglycan D,D-transpeptidase</fullName>
    </submittedName>
</protein>
<dbReference type="Gene3D" id="3.90.1310.10">
    <property type="entry name" value="Penicillin-binding protein 2a (Domain 2)"/>
    <property type="match status" value="1"/>
</dbReference>
<feature type="domain" description="Penicillin-binding protein transpeptidase" evidence="1">
    <location>
        <begin position="155"/>
        <end position="479"/>
    </location>
</feature>
<dbReference type="GO" id="GO:0071972">
    <property type="term" value="F:peptidoglycan L,D-transpeptidase activity"/>
    <property type="evidence" value="ECO:0007669"/>
    <property type="project" value="TreeGrafter"/>
</dbReference>
<comment type="caution">
    <text evidence="3">The sequence shown here is derived from an EMBL/GenBank/DDBJ whole genome shotgun (WGS) entry which is preliminary data.</text>
</comment>
<dbReference type="GO" id="GO:0071555">
    <property type="term" value="P:cell wall organization"/>
    <property type="evidence" value="ECO:0007669"/>
    <property type="project" value="TreeGrafter"/>
</dbReference>
<reference evidence="3 4" key="1">
    <citation type="submission" date="2017-12" db="EMBL/GenBank/DDBJ databases">
        <title>Sequencing the genomes of 1000 Actinobacteria strains.</title>
        <authorList>
            <person name="Klenk H.-P."/>
        </authorList>
    </citation>
    <scope>NUCLEOTIDE SEQUENCE [LARGE SCALE GENOMIC DNA]</scope>
    <source>
        <strain evidence="3 4">DSM 12806</strain>
    </source>
</reference>
<dbReference type="InterPro" id="IPR001460">
    <property type="entry name" value="PCN-bd_Tpept"/>
</dbReference>
<dbReference type="Pfam" id="PF00905">
    <property type="entry name" value="Transpeptidase"/>
    <property type="match status" value="1"/>
</dbReference>
<dbReference type="InterPro" id="IPR050515">
    <property type="entry name" value="Beta-lactam/transpept"/>
</dbReference>
<sequence length="484" mass="50605">MNAPVRRLSLLVGFLFAALLVSTTLIQYVFAADLNARPDNRRTLLATYARERGDILVGQTPVATSVPTQDEFKFLRTYEKGPLYSHVTGFYSFYGAVGGLEQAEDALLSGASDKLFYRRVSDLFTGRRAQGATIETTLDAAVQKAASDGLGDRRGAAVAIDPRTGAILAMVSHPDFDPNRLAGHDLATVDKNYQALTKDPSRPLVNRAIGGDLYPPGSVFKVVTAAAALSDGSYTPDSELPGGAQLDLPLTDTPLPNHDNQPCSPSGTVTLKQALVVSCNPAFGELGMKLGADALREQAAKFGFGDSPSIPMRVTPSSVPAELNAPQLAQSAIGQYDVRVTPIQMAMVAAGIANQGVVMSPYLVQSVIGSDLSVIEATQPAQLSEAVTPEVAAQLTDMMVAVVENGTGRQARIDGVQVAGKTGTAEHGSGTKAHAWFISFAPAKDPKIAVAVIVEDAAAAGSETGGGAVAAPIARSMMQARLTR</sequence>
<evidence type="ECO:0000313" key="4">
    <source>
        <dbReference type="Proteomes" id="UP000233781"/>
    </source>
</evidence>
<keyword evidence="4" id="KW-1185">Reference proteome</keyword>